<sequence length="158" mass="17921">MKSSSTAHLLDVSSLSFADLGFAILFPRVASTAQPHFARAFTVSASAVKAPFERRYSLSPLMWLYLRRRRDYSTVSSLIAFLSISFSLLLEDKSGACSKLSSCNEDMKRNIDEDQKNRYGDVDEYVIFKLKQLKESIAENQSCRDFYREFRGVVTSSS</sequence>
<protein>
    <submittedName>
        <fullName evidence="1">Uncharacterized protein</fullName>
    </submittedName>
</protein>
<evidence type="ECO:0000313" key="1">
    <source>
        <dbReference type="EMBL" id="CAI8614338.1"/>
    </source>
</evidence>
<organism evidence="1 2">
    <name type="scientific">Vicia faba</name>
    <name type="common">Broad bean</name>
    <name type="synonym">Faba vulgaris</name>
    <dbReference type="NCBI Taxonomy" id="3906"/>
    <lineage>
        <taxon>Eukaryota</taxon>
        <taxon>Viridiplantae</taxon>
        <taxon>Streptophyta</taxon>
        <taxon>Embryophyta</taxon>
        <taxon>Tracheophyta</taxon>
        <taxon>Spermatophyta</taxon>
        <taxon>Magnoliopsida</taxon>
        <taxon>eudicotyledons</taxon>
        <taxon>Gunneridae</taxon>
        <taxon>Pentapetalae</taxon>
        <taxon>rosids</taxon>
        <taxon>fabids</taxon>
        <taxon>Fabales</taxon>
        <taxon>Fabaceae</taxon>
        <taxon>Papilionoideae</taxon>
        <taxon>50 kb inversion clade</taxon>
        <taxon>NPAAA clade</taxon>
        <taxon>Hologalegina</taxon>
        <taxon>IRL clade</taxon>
        <taxon>Fabeae</taxon>
        <taxon>Vicia</taxon>
    </lineage>
</organism>
<gene>
    <name evidence="1" type="ORF">VFH_V125160</name>
</gene>
<reference evidence="1 2" key="1">
    <citation type="submission" date="2023-01" db="EMBL/GenBank/DDBJ databases">
        <authorList>
            <person name="Kreplak J."/>
        </authorList>
    </citation>
    <scope>NUCLEOTIDE SEQUENCE [LARGE SCALE GENOMIC DNA]</scope>
</reference>
<proteinExistence type="predicted"/>
<accession>A0AAV1AYI0</accession>
<name>A0AAV1AYI0_VICFA</name>
<dbReference type="EMBL" id="OX451740">
    <property type="protein sequence ID" value="CAI8614338.1"/>
    <property type="molecule type" value="Genomic_DNA"/>
</dbReference>
<evidence type="ECO:0000313" key="2">
    <source>
        <dbReference type="Proteomes" id="UP001157006"/>
    </source>
</evidence>
<dbReference type="AlphaFoldDB" id="A0AAV1AYI0"/>
<keyword evidence="2" id="KW-1185">Reference proteome</keyword>
<dbReference type="Proteomes" id="UP001157006">
    <property type="component" value="Chromosome 5"/>
</dbReference>